<dbReference type="AlphaFoldDB" id="A0A0M1LC99"/>
<gene>
    <name evidence="1" type="ORF">FC774_11205</name>
</gene>
<organism evidence="1 2">
    <name type="scientific">Clostridium botulinum</name>
    <dbReference type="NCBI Taxonomy" id="1491"/>
    <lineage>
        <taxon>Bacteria</taxon>
        <taxon>Bacillati</taxon>
        <taxon>Bacillota</taxon>
        <taxon>Clostridia</taxon>
        <taxon>Eubacteriales</taxon>
        <taxon>Clostridiaceae</taxon>
        <taxon>Clostridium</taxon>
    </lineage>
</organism>
<accession>A0A0M1LC99</accession>
<name>A0A0M1LC99_CLOBO</name>
<comment type="caution">
    <text evidence="1">The sequence shown here is derived from an EMBL/GenBank/DDBJ whole genome shotgun (WGS) entry which is preliminary data.</text>
</comment>
<evidence type="ECO:0000313" key="1">
    <source>
        <dbReference type="EMBL" id="NFF88433.1"/>
    </source>
</evidence>
<evidence type="ECO:0000313" key="2">
    <source>
        <dbReference type="Proteomes" id="UP000476820"/>
    </source>
</evidence>
<dbReference type="EMBL" id="SWOV01000030">
    <property type="protein sequence ID" value="NFF88433.1"/>
    <property type="molecule type" value="Genomic_DNA"/>
</dbReference>
<dbReference type="RefSeq" id="WP_053532624.1">
    <property type="nucleotide sequence ID" value="NZ_LFPA01000146.1"/>
</dbReference>
<proteinExistence type="predicted"/>
<dbReference type="Proteomes" id="UP000476820">
    <property type="component" value="Unassembled WGS sequence"/>
</dbReference>
<sequence>MCEIFNNKVLGTCQHLNTVSRNQIINRIKAFPNEVNQNKGNLYRLSEYLDLKCHWLYRFPYKQELNNSWEDDNTFEGISFSVDPDFVEIPHRDIVQTEIGGNTYNIPFCPASKKAAELGVRKSNHWGVTISIFGERYTEDNPDGYTLFECNTCEEIFSLDRKEALYIKERLNSMGYSYEADCIKYRNSEDLISKAREICEYANSIDNEGLTYSFQDALTYIKEQEDDENRDIPLEELKDTLFEINHYSL</sequence>
<protein>
    <submittedName>
        <fullName evidence="1">Uncharacterized protein</fullName>
    </submittedName>
</protein>
<reference evidence="1 2" key="1">
    <citation type="submission" date="2019-04" db="EMBL/GenBank/DDBJ databases">
        <title>Genome sequencing of Clostridium botulinum Groups I-IV and Clostridium butyricum.</title>
        <authorList>
            <person name="Brunt J."/>
            <person name="Van Vliet A.H.M."/>
            <person name="Stringer S.C."/>
            <person name="Carter A.T."/>
            <person name="Peck M.W."/>
        </authorList>
    </citation>
    <scope>NUCLEOTIDE SEQUENCE [LARGE SCALE GENOMIC DNA]</scope>
    <source>
        <strain evidence="1 2">1605</strain>
    </source>
</reference>